<protein>
    <submittedName>
        <fullName evidence="1">Uncharacterized protein</fullName>
    </submittedName>
</protein>
<organism evidence="1 2">
    <name type="scientific">Aliiroseovarius crassostreae</name>
    <dbReference type="NCBI Taxonomy" id="154981"/>
    <lineage>
        <taxon>Bacteria</taxon>
        <taxon>Pseudomonadati</taxon>
        <taxon>Pseudomonadota</taxon>
        <taxon>Alphaproteobacteria</taxon>
        <taxon>Rhodobacterales</taxon>
        <taxon>Paracoccaceae</taxon>
        <taxon>Aliiroseovarius</taxon>
    </lineage>
</organism>
<name>A0A9Q9HDN6_9RHOB</name>
<reference evidence="1" key="1">
    <citation type="submission" date="2021-08" db="EMBL/GenBank/DDBJ databases">
        <authorList>
            <person name="Nwanade C."/>
            <person name="Wang M."/>
            <person name="Masoudi A."/>
            <person name="Yu Z."/>
            <person name="Liu J."/>
        </authorList>
    </citation>
    <scope>NUCLEOTIDE SEQUENCE</scope>
    <source>
        <strain evidence="1">S056</strain>
    </source>
</reference>
<gene>
    <name evidence="1" type="ORF">K3X48_14355</name>
</gene>
<dbReference type="Proteomes" id="UP001057991">
    <property type="component" value="Chromosome"/>
</dbReference>
<sequence length="94" mass="9329">MLDVVGLAWGFVGVFDGLAGVSAAPSVALALALVWALEGPDGVVFSGVADDLTVSAAFSSITTASSTDFFTVLPALASVALDAPFAGLRELANV</sequence>
<dbReference type="EMBL" id="CP080776">
    <property type="protein sequence ID" value="UWP95332.1"/>
    <property type="molecule type" value="Genomic_DNA"/>
</dbReference>
<proteinExistence type="predicted"/>
<evidence type="ECO:0000313" key="1">
    <source>
        <dbReference type="EMBL" id="UWP95332.1"/>
    </source>
</evidence>
<dbReference type="AlphaFoldDB" id="A0A9Q9HDN6"/>
<evidence type="ECO:0000313" key="2">
    <source>
        <dbReference type="Proteomes" id="UP001057991"/>
    </source>
</evidence>
<accession>A0A9Q9HDN6</accession>
<dbReference type="RefSeq" id="WP_259806008.1">
    <property type="nucleotide sequence ID" value="NZ_CP080776.1"/>
</dbReference>